<dbReference type="OrthoDB" id="9815825at2"/>
<dbReference type="Pfam" id="PF01408">
    <property type="entry name" value="GFO_IDH_MocA"/>
    <property type="match status" value="1"/>
</dbReference>
<evidence type="ECO:0000259" key="2">
    <source>
        <dbReference type="Pfam" id="PF22725"/>
    </source>
</evidence>
<proteinExistence type="predicted"/>
<accession>A0A235FDE1</accession>
<name>A0A235FDE1_9BACL</name>
<dbReference type="SUPFAM" id="SSF55347">
    <property type="entry name" value="Glyceraldehyde-3-phosphate dehydrogenase-like, C-terminal domain"/>
    <property type="match status" value="1"/>
</dbReference>
<gene>
    <name evidence="3" type="ORF">CGZ90_04805</name>
</gene>
<organism evidence="3 4">
    <name type="scientific">Fictibacillus aquaticus</name>
    <dbReference type="NCBI Taxonomy" id="2021314"/>
    <lineage>
        <taxon>Bacteria</taxon>
        <taxon>Bacillati</taxon>
        <taxon>Bacillota</taxon>
        <taxon>Bacilli</taxon>
        <taxon>Bacillales</taxon>
        <taxon>Fictibacillaceae</taxon>
        <taxon>Fictibacillus</taxon>
    </lineage>
</organism>
<feature type="domain" description="Gfo/Idh/MocA-like oxidoreductase N-terminal" evidence="1">
    <location>
        <begin position="4"/>
        <end position="122"/>
    </location>
</feature>
<dbReference type="GO" id="GO:0000166">
    <property type="term" value="F:nucleotide binding"/>
    <property type="evidence" value="ECO:0007669"/>
    <property type="project" value="InterPro"/>
</dbReference>
<sequence>MNTLRIGIIGAGGIAQGRHIPAFQSLGEKAVITAVSDVNETTAKEAATKFHIPYFFTNYEDMWEHVDAVMIATPNKFHREITVAALDAGKHVLCEKPMAMTVAECEEMIAAQKRSSKILSIAFHYRYMKEAAAAKRVMDSGDVGNPLVVRVQGLRRRKVPGWGVFTNKELQGGGSLIDYGCHLLDLSLWLMGSPKVAEVSGKAYNTLSKQPNPINQWGDFDPSTFEVDDHVTAYLRLENGATMLFETSWAANIKEDAEVVSISGDKGGLDVFPFEVYETKYGILSSTKADWIPGSDDPGIPQAENFVDSCLGTAVPLVTAEQALEVSKVIEAIYESSEKGTSIKLQNGEGVENT</sequence>
<evidence type="ECO:0000313" key="4">
    <source>
        <dbReference type="Proteomes" id="UP000215059"/>
    </source>
</evidence>
<dbReference type="InterPro" id="IPR055170">
    <property type="entry name" value="GFO_IDH_MocA-like_dom"/>
</dbReference>
<dbReference type="Pfam" id="PF22725">
    <property type="entry name" value="GFO_IDH_MocA_C3"/>
    <property type="match status" value="1"/>
</dbReference>
<reference evidence="3 4" key="1">
    <citation type="submission" date="2017-07" db="EMBL/GenBank/DDBJ databases">
        <title>Fictibacillus sp. nov. GDSW-R2A3 Genome sequencing and assembly.</title>
        <authorList>
            <person name="Mayilraj S."/>
        </authorList>
    </citation>
    <scope>NUCLEOTIDE SEQUENCE [LARGE SCALE GENOMIC DNA]</scope>
    <source>
        <strain evidence="3 4">GDSW-R2A3</strain>
    </source>
</reference>
<dbReference type="InterPro" id="IPR036291">
    <property type="entry name" value="NAD(P)-bd_dom_sf"/>
</dbReference>
<dbReference type="InterPro" id="IPR000683">
    <property type="entry name" value="Gfo/Idh/MocA-like_OxRdtase_N"/>
</dbReference>
<dbReference type="InterPro" id="IPR052515">
    <property type="entry name" value="Gfo/Idh/MocA_Oxidoreductase"/>
</dbReference>
<feature type="domain" description="GFO/IDH/MocA-like oxidoreductase" evidence="2">
    <location>
        <begin position="133"/>
        <end position="269"/>
    </location>
</feature>
<keyword evidence="4" id="KW-1185">Reference proteome</keyword>
<evidence type="ECO:0000259" key="1">
    <source>
        <dbReference type="Pfam" id="PF01408"/>
    </source>
</evidence>
<dbReference type="SUPFAM" id="SSF51735">
    <property type="entry name" value="NAD(P)-binding Rossmann-fold domains"/>
    <property type="match status" value="1"/>
</dbReference>
<dbReference type="Gene3D" id="3.40.50.720">
    <property type="entry name" value="NAD(P)-binding Rossmann-like Domain"/>
    <property type="match status" value="1"/>
</dbReference>
<dbReference type="EMBL" id="NOII01000001">
    <property type="protein sequence ID" value="OYD59222.1"/>
    <property type="molecule type" value="Genomic_DNA"/>
</dbReference>
<dbReference type="PANTHER" id="PTHR43249">
    <property type="entry name" value="UDP-N-ACETYL-2-AMINO-2-DEOXY-D-GLUCURONATE OXIDASE"/>
    <property type="match status" value="1"/>
</dbReference>
<dbReference type="Gene3D" id="3.30.360.10">
    <property type="entry name" value="Dihydrodipicolinate Reductase, domain 2"/>
    <property type="match status" value="1"/>
</dbReference>
<dbReference type="Proteomes" id="UP000215059">
    <property type="component" value="Unassembled WGS sequence"/>
</dbReference>
<evidence type="ECO:0000313" key="3">
    <source>
        <dbReference type="EMBL" id="OYD59222.1"/>
    </source>
</evidence>
<dbReference type="AlphaFoldDB" id="A0A235FDE1"/>
<protein>
    <submittedName>
        <fullName evidence="3">Dehydrogenase</fullName>
    </submittedName>
</protein>
<dbReference type="PANTHER" id="PTHR43249:SF1">
    <property type="entry name" value="D-GLUCOSIDE 3-DEHYDROGENASE"/>
    <property type="match status" value="1"/>
</dbReference>
<dbReference type="RefSeq" id="WP_094251183.1">
    <property type="nucleotide sequence ID" value="NZ_JBHLXL010000001.1"/>
</dbReference>
<comment type="caution">
    <text evidence="3">The sequence shown here is derived from an EMBL/GenBank/DDBJ whole genome shotgun (WGS) entry which is preliminary data.</text>
</comment>